<dbReference type="Proteomes" id="UP001630127">
    <property type="component" value="Unassembled WGS sequence"/>
</dbReference>
<keyword evidence="3" id="KW-0479">Metal-binding</keyword>
<comment type="catalytic activity">
    <reaction evidence="1">
        <text>S-ubiquitinyl-[E2 ubiquitin-conjugating enzyme]-L-cysteine + [acceptor protein]-L-lysine = [E2 ubiquitin-conjugating enzyme]-L-cysteine + N(6)-ubiquitinyl-[acceptor protein]-L-lysine.</text>
        <dbReference type="EC" id="2.3.2.27"/>
    </reaction>
</comment>
<evidence type="ECO:0000313" key="8">
    <source>
        <dbReference type="EMBL" id="KAL3528337.1"/>
    </source>
</evidence>
<organism evidence="8 9">
    <name type="scientific">Cinchona calisaya</name>
    <dbReference type="NCBI Taxonomy" id="153742"/>
    <lineage>
        <taxon>Eukaryota</taxon>
        <taxon>Viridiplantae</taxon>
        <taxon>Streptophyta</taxon>
        <taxon>Embryophyta</taxon>
        <taxon>Tracheophyta</taxon>
        <taxon>Spermatophyta</taxon>
        <taxon>Magnoliopsida</taxon>
        <taxon>eudicotyledons</taxon>
        <taxon>Gunneridae</taxon>
        <taxon>Pentapetalae</taxon>
        <taxon>asterids</taxon>
        <taxon>lamiids</taxon>
        <taxon>Gentianales</taxon>
        <taxon>Rubiaceae</taxon>
        <taxon>Cinchonoideae</taxon>
        <taxon>Cinchoneae</taxon>
        <taxon>Cinchona</taxon>
    </lineage>
</organism>
<dbReference type="CDD" id="cd16454">
    <property type="entry name" value="RING-H2_PA-TM-RING"/>
    <property type="match status" value="1"/>
</dbReference>
<dbReference type="InterPro" id="IPR013083">
    <property type="entry name" value="Znf_RING/FYVE/PHD"/>
</dbReference>
<reference evidence="8 9" key="1">
    <citation type="submission" date="2024-11" db="EMBL/GenBank/DDBJ databases">
        <title>A near-complete genome assembly of Cinchona calisaya.</title>
        <authorList>
            <person name="Lian D.C."/>
            <person name="Zhao X.W."/>
            <person name="Wei L."/>
        </authorList>
    </citation>
    <scope>NUCLEOTIDE SEQUENCE [LARGE SCALE GENOMIC DNA]</scope>
    <source>
        <tissue evidence="8">Nenye</tissue>
    </source>
</reference>
<dbReference type="Pfam" id="PF13639">
    <property type="entry name" value="zf-RING_2"/>
    <property type="match status" value="1"/>
</dbReference>
<evidence type="ECO:0000256" key="6">
    <source>
        <dbReference type="PROSITE-ProRule" id="PRU00175"/>
    </source>
</evidence>
<dbReference type="PROSITE" id="PS50089">
    <property type="entry name" value="ZF_RING_2"/>
    <property type="match status" value="1"/>
</dbReference>
<dbReference type="AlphaFoldDB" id="A0ABD3AC02"/>
<dbReference type="EMBL" id="JBJUIK010000004">
    <property type="protein sequence ID" value="KAL3528337.1"/>
    <property type="molecule type" value="Genomic_DNA"/>
</dbReference>
<keyword evidence="5" id="KW-0862">Zinc</keyword>
<dbReference type="GO" id="GO:0008270">
    <property type="term" value="F:zinc ion binding"/>
    <property type="evidence" value="ECO:0007669"/>
    <property type="project" value="UniProtKB-KW"/>
</dbReference>
<dbReference type="Gene3D" id="3.30.40.10">
    <property type="entry name" value="Zinc/RING finger domain, C3HC4 (zinc finger)"/>
    <property type="match status" value="1"/>
</dbReference>
<dbReference type="InterPro" id="IPR001841">
    <property type="entry name" value="Znf_RING"/>
</dbReference>
<dbReference type="SMART" id="SM00184">
    <property type="entry name" value="RING"/>
    <property type="match status" value="1"/>
</dbReference>
<dbReference type="SUPFAM" id="SSF57850">
    <property type="entry name" value="RING/U-box"/>
    <property type="match status" value="1"/>
</dbReference>
<gene>
    <name evidence="8" type="ORF">ACH5RR_007659</name>
</gene>
<dbReference type="GO" id="GO:0061630">
    <property type="term" value="F:ubiquitin protein ligase activity"/>
    <property type="evidence" value="ECO:0007669"/>
    <property type="project" value="UniProtKB-EC"/>
</dbReference>
<evidence type="ECO:0000313" key="9">
    <source>
        <dbReference type="Proteomes" id="UP001630127"/>
    </source>
</evidence>
<dbReference type="PANTHER" id="PTHR15710:SF77">
    <property type="entry name" value="RING-H2 FINGER PROTEIN ATL21B"/>
    <property type="match status" value="1"/>
</dbReference>
<evidence type="ECO:0000256" key="5">
    <source>
        <dbReference type="ARBA" id="ARBA00022833"/>
    </source>
</evidence>
<accession>A0ABD3AC02</accession>
<keyword evidence="9" id="KW-1185">Reference proteome</keyword>
<evidence type="ECO:0000256" key="4">
    <source>
        <dbReference type="ARBA" id="ARBA00022771"/>
    </source>
</evidence>
<evidence type="ECO:0000256" key="3">
    <source>
        <dbReference type="ARBA" id="ARBA00022723"/>
    </source>
</evidence>
<sequence>MDLPSDGFLLLVMVDDRYGNFYYSSISNLWTCYNITPGPIYTNVAFYSTCEQFLPENNNRDYISSMLQEANIPLQTHSLIIPKIEEIAMYMANEPANASPRLLPILVEITRWNFFHVSSYLAEEVYGIGNANTFNIEDNNILDQVLNLSIEENEPRLSPASRDNISEMLTKVTIEATDGVEACTICLENFSEGLEVSQIPCKHIFHEECILQWLNYRNVCPLCRFEISVASNS</sequence>
<name>A0ABD3AC02_9GENT</name>
<evidence type="ECO:0000256" key="1">
    <source>
        <dbReference type="ARBA" id="ARBA00000900"/>
    </source>
</evidence>
<protein>
    <recommendedName>
        <fullName evidence="2">RING-type E3 ubiquitin transferase</fullName>
        <ecNumber evidence="2">2.3.2.27</ecNumber>
    </recommendedName>
</protein>
<dbReference type="PANTHER" id="PTHR15710">
    <property type="entry name" value="E3 UBIQUITIN-PROTEIN LIGASE PRAJA"/>
    <property type="match status" value="1"/>
</dbReference>
<keyword evidence="4 6" id="KW-0863">Zinc-finger</keyword>
<evidence type="ECO:0000256" key="2">
    <source>
        <dbReference type="ARBA" id="ARBA00012483"/>
    </source>
</evidence>
<evidence type="ECO:0000259" key="7">
    <source>
        <dbReference type="PROSITE" id="PS50089"/>
    </source>
</evidence>
<feature type="domain" description="RING-type" evidence="7">
    <location>
        <begin position="183"/>
        <end position="224"/>
    </location>
</feature>
<comment type="caution">
    <text evidence="8">The sequence shown here is derived from an EMBL/GenBank/DDBJ whole genome shotgun (WGS) entry which is preliminary data.</text>
</comment>
<dbReference type="EC" id="2.3.2.27" evidence="2"/>
<proteinExistence type="predicted"/>